<dbReference type="Proteomes" id="UP000004994">
    <property type="component" value="Chromosome 11"/>
</dbReference>
<dbReference type="InParanoid" id="A0A3Q7IXA1"/>
<dbReference type="AlphaFoldDB" id="A0A3Q7IXA1"/>
<keyword evidence="3" id="KW-1185">Reference proteome</keyword>
<dbReference type="PaxDb" id="4081-Solyc11g050890.1.1"/>
<dbReference type="EnsemblPlants" id="Solyc11g050890.2.1">
    <property type="protein sequence ID" value="Solyc11g050890.2.1"/>
    <property type="gene ID" value="Solyc11g050890.2"/>
</dbReference>
<evidence type="ECO:0000313" key="3">
    <source>
        <dbReference type="Proteomes" id="UP000004994"/>
    </source>
</evidence>
<evidence type="ECO:0000256" key="1">
    <source>
        <dbReference type="SAM" id="MobiDB-lite"/>
    </source>
</evidence>
<sequence>MLGTRPNTRGDSGGNHAHWSLSL</sequence>
<feature type="region of interest" description="Disordered" evidence="1">
    <location>
        <begin position="1"/>
        <end position="23"/>
    </location>
</feature>
<name>A0A3Q7IXA1_SOLLC</name>
<proteinExistence type="predicted"/>
<accession>A0A3Q7IXA1</accession>
<reference evidence="2" key="2">
    <citation type="submission" date="2019-01" db="UniProtKB">
        <authorList>
            <consortium name="EnsemblPlants"/>
        </authorList>
    </citation>
    <scope>IDENTIFICATION</scope>
    <source>
        <strain evidence="2">cv. Heinz 1706</strain>
    </source>
</reference>
<organism evidence="2">
    <name type="scientific">Solanum lycopersicum</name>
    <name type="common">Tomato</name>
    <name type="synonym">Lycopersicon esculentum</name>
    <dbReference type="NCBI Taxonomy" id="4081"/>
    <lineage>
        <taxon>Eukaryota</taxon>
        <taxon>Viridiplantae</taxon>
        <taxon>Streptophyta</taxon>
        <taxon>Embryophyta</taxon>
        <taxon>Tracheophyta</taxon>
        <taxon>Spermatophyta</taxon>
        <taxon>Magnoliopsida</taxon>
        <taxon>eudicotyledons</taxon>
        <taxon>Gunneridae</taxon>
        <taxon>Pentapetalae</taxon>
        <taxon>asterids</taxon>
        <taxon>lamiids</taxon>
        <taxon>Solanales</taxon>
        <taxon>Solanaceae</taxon>
        <taxon>Solanoideae</taxon>
        <taxon>Solaneae</taxon>
        <taxon>Solanum</taxon>
        <taxon>Solanum subgen. Lycopersicon</taxon>
    </lineage>
</organism>
<evidence type="ECO:0000313" key="2">
    <source>
        <dbReference type="EnsemblPlants" id="Solyc11g050890.2.1"/>
    </source>
</evidence>
<feature type="compositionally biased region" description="Polar residues" evidence="1">
    <location>
        <begin position="1"/>
        <end position="10"/>
    </location>
</feature>
<protein>
    <submittedName>
        <fullName evidence="2">Uncharacterized protein</fullName>
    </submittedName>
</protein>
<dbReference type="Gramene" id="Solyc11g050890.2.1">
    <property type="protein sequence ID" value="Solyc11g050890.2.1"/>
    <property type="gene ID" value="Solyc11g050890.2"/>
</dbReference>
<reference evidence="2" key="1">
    <citation type="journal article" date="2012" name="Nature">
        <title>The tomato genome sequence provides insights into fleshy fruit evolution.</title>
        <authorList>
            <consortium name="Tomato Genome Consortium"/>
        </authorList>
    </citation>
    <scope>NUCLEOTIDE SEQUENCE [LARGE SCALE GENOMIC DNA]</scope>
    <source>
        <strain evidence="2">cv. Heinz 1706</strain>
    </source>
</reference>